<proteinExistence type="predicted"/>
<sequence length="187" mass="20518">MGKLSKERSATSPTTKQSSAKKKSRGLDEIDSLFAEKKESTKEMKQQLHEAKEQARQERKRRKRARIEEEEDELALRGSASAGAMTGSSGGSSSRKPDAVAPSALHERAKKLSSITYTRADLDELNGSRKESKNRWASDGLGGVFNGEGFTGRRDEGGHRVFKSTLMNREGAGSTPQCPFDCDCCFI</sequence>
<comment type="caution">
    <text evidence="2">The sequence shown here is derived from an EMBL/GenBank/DDBJ whole genome shotgun (WGS) entry which is preliminary data.</text>
</comment>
<name>K0SU13_THAOC</name>
<organism evidence="2 3">
    <name type="scientific">Thalassiosira oceanica</name>
    <name type="common">Marine diatom</name>
    <dbReference type="NCBI Taxonomy" id="159749"/>
    <lineage>
        <taxon>Eukaryota</taxon>
        <taxon>Sar</taxon>
        <taxon>Stramenopiles</taxon>
        <taxon>Ochrophyta</taxon>
        <taxon>Bacillariophyta</taxon>
        <taxon>Coscinodiscophyceae</taxon>
        <taxon>Thalassiosirophycidae</taxon>
        <taxon>Thalassiosirales</taxon>
        <taxon>Thalassiosiraceae</taxon>
        <taxon>Thalassiosira</taxon>
    </lineage>
</organism>
<dbReference type="eggNOG" id="ENOG502QYHS">
    <property type="taxonomic scope" value="Eukaryota"/>
</dbReference>
<dbReference type="AlphaFoldDB" id="K0SU13"/>
<dbReference type="EMBL" id="AGNL01009409">
    <property type="protein sequence ID" value="EJK69893.1"/>
    <property type="molecule type" value="Genomic_DNA"/>
</dbReference>
<evidence type="ECO:0000256" key="1">
    <source>
        <dbReference type="SAM" id="MobiDB-lite"/>
    </source>
</evidence>
<keyword evidence="3" id="KW-1185">Reference proteome</keyword>
<feature type="compositionally biased region" description="Gly residues" evidence="1">
    <location>
        <begin position="140"/>
        <end position="150"/>
    </location>
</feature>
<dbReference type="InterPro" id="IPR013885">
    <property type="entry name" value="DUF1764_euk"/>
</dbReference>
<dbReference type="Proteomes" id="UP000266841">
    <property type="component" value="Unassembled WGS sequence"/>
</dbReference>
<feature type="region of interest" description="Disordered" evidence="1">
    <location>
        <begin position="1"/>
        <end position="107"/>
    </location>
</feature>
<dbReference type="OMA" id="NRWASDG"/>
<accession>K0SU13</accession>
<feature type="compositionally biased region" description="Low complexity" evidence="1">
    <location>
        <begin position="76"/>
        <end position="94"/>
    </location>
</feature>
<evidence type="ECO:0000313" key="3">
    <source>
        <dbReference type="Proteomes" id="UP000266841"/>
    </source>
</evidence>
<reference evidence="2 3" key="1">
    <citation type="journal article" date="2012" name="Genome Biol.">
        <title>Genome and low-iron response of an oceanic diatom adapted to chronic iron limitation.</title>
        <authorList>
            <person name="Lommer M."/>
            <person name="Specht M."/>
            <person name="Roy A.S."/>
            <person name="Kraemer L."/>
            <person name="Andreson R."/>
            <person name="Gutowska M.A."/>
            <person name="Wolf J."/>
            <person name="Bergner S.V."/>
            <person name="Schilhabel M.B."/>
            <person name="Klostermeier U.C."/>
            <person name="Beiko R.G."/>
            <person name="Rosenstiel P."/>
            <person name="Hippler M."/>
            <person name="Laroche J."/>
        </authorList>
    </citation>
    <scope>NUCLEOTIDE SEQUENCE [LARGE SCALE GENOMIC DNA]</scope>
    <source>
        <strain evidence="2 3">CCMP1005</strain>
    </source>
</reference>
<feature type="region of interest" description="Disordered" evidence="1">
    <location>
        <begin position="126"/>
        <end position="157"/>
    </location>
</feature>
<dbReference type="OrthoDB" id="20835at2759"/>
<feature type="compositionally biased region" description="Basic and acidic residues" evidence="1">
    <location>
        <begin position="34"/>
        <end position="57"/>
    </location>
</feature>
<protein>
    <submittedName>
        <fullName evidence="2">Uncharacterized protein</fullName>
    </submittedName>
</protein>
<dbReference type="Pfam" id="PF08576">
    <property type="entry name" value="DUF1764"/>
    <property type="match status" value="1"/>
</dbReference>
<evidence type="ECO:0000313" key="2">
    <source>
        <dbReference type="EMBL" id="EJK69893.1"/>
    </source>
</evidence>
<gene>
    <name evidence="2" type="ORF">THAOC_08809</name>
</gene>
<feature type="compositionally biased region" description="Basic and acidic residues" evidence="1">
    <location>
        <begin position="126"/>
        <end position="136"/>
    </location>
</feature>